<feature type="non-terminal residue" evidence="1">
    <location>
        <position position="1"/>
    </location>
</feature>
<gene>
    <name evidence="1" type="ORF">KI387_037548</name>
</gene>
<evidence type="ECO:0000313" key="2">
    <source>
        <dbReference type="Proteomes" id="UP000824469"/>
    </source>
</evidence>
<reference evidence="1 2" key="1">
    <citation type="journal article" date="2021" name="Nat. Plants">
        <title>The Taxus genome provides insights into paclitaxel biosynthesis.</title>
        <authorList>
            <person name="Xiong X."/>
            <person name="Gou J."/>
            <person name="Liao Q."/>
            <person name="Li Y."/>
            <person name="Zhou Q."/>
            <person name="Bi G."/>
            <person name="Li C."/>
            <person name="Du R."/>
            <person name="Wang X."/>
            <person name="Sun T."/>
            <person name="Guo L."/>
            <person name="Liang H."/>
            <person name="Lu P."/>
            <person name="Wu Y."/>
            <person name="Zhang Z."/>
            <person name="Ro D.K."/>
            <person name="Shang Y."/>
            <person name="Huang S."/>
            <person name="Yan J."/>
        </authorList>
    </citation>
    <scope>NUCLEOTIDE SEQUENCE [LARGE SCALE GENOMIC DNA]</scope>
    <source>
        <strain evidence="1">Ta-2019</strain>
    </source>
</reference>
<comment type="caution">
    <text evidence="1">The sequence shown here is derived from an EMBL/GenBank/DDBJ whole genome shotgun (WGS) entry which is preliminary data.</text>
</comment>
<keyword evidence="2" id="KW-1185">Reference proteome</keyword>
<organism evidence="1 2">
    <name type="scientific">Taxus chinensis</name>
    <name type="common">Chinese yew</name>
    <name type="synonym">Taxus wallichiana var. chinensis</name>
    <dbReference type="NCBI Taxonomy" id="29808"/>
    <lineage>
        <taxon>Eukaryota</taxon>
        <taxon>Viridiplantae</taxon>
        <taxon>Streptophyta</taxon>
        <taxon>Embryophyta</taxon>
        <taxon>Tracheophyta</taxon>
        <taxon>Spermatophyta</taxon>
        <taxon>Pinopsida</taxon>
        <taxon>Pinidae</taxon>
        <taxon>Conifers II</taxon>
        <taxon>Cupressales</taxon>
        <taxon>Taxaceae</taxon>
        <taxon>Taxus</taxon>
    </lineage>
</organism>
<evidence type="ECO:0000313" key="1">
    <source>
        <dbReference type="EMBL" id="KAH9309637.1"/>
    </source>
</evidence>
<proteinExistence type="predicted"/>
<dbReference type="Proteomes" id="UP000824469">
    <property type="component" value="Unassembled WGS sequence"/>
</dbReference>
<sequence>YRIVATVICTAERSVIPYRQPQPEAYRLYLALLNKYAFSSALGKLASCRE</sequence>
<dbReference type="EMBL" id="JAHRHJ020000007">
    <property type="protein sequence ID" value="KAH9309637.1"/>
    <property type="molecule type" value="Genomic_DNA"/>
</dbReference>
<accession>A0AA38L6J8</accession>
<name>A0AA38L6J8_TAXCH</name>
<feature type="non-terminal residue" evidence="1">
    <location>
        <position position="50"/>
    </location>
</feature>
<dbReference type="AlphaFoldDB" id="A0AA38L6J8"/>
<protein>
    <submittedName>
        <fullName evidence="1">Uncharacterized protein</fullName>
    </submittedName>
</protein>